<keyword evidence="1" id="KW-1133">Transmembrane helix</keyword>
<feature type="transmembrane region" description="Helical" evidence="1">
    <location>
        <begin position="76"/>
        <end position="101"/>
    </location>
</feature>
<keyword evidence="1" id="KW-0472">Membrane</keyword>
<keyword evidence="3" id="KW-1185">Reference proteome</keyword>
<dbReference type="AlphaFoldDB" id="A0A4Q9DDY1"/>
<gene>
    <name evidence="2" type="ORF">EYB31_39230</name>
</gene>
<keyword evidence="1" id="KW-0812">Transmembrane</keyword>
<name>A0A4Q9DDY1_9BACL</name>
<dbReference type="EMBL" id="SIRE01000052">
    <property type="protein sequence ID" value="TBL67923.1"/>
    <property type="molecule type" value="Genomic_DNA"/>
</dbReference>
<reference evidence="2 3" key="1">
    <citation type="submission" date="2019-02" db="EMBL/GenBank/DDBJ databases">
        <title>Paenibacillus sp. nov., isolated from surface-sterilized tissue of Thalictrum simplex L.</title>
        <authorList>
            <person name="Tuo L."/>
        </authorList>
    </citation>
    <scope>NUCLEOTIDE SEQUENCE [LARGE SCALE GENOMIC DNA]</scope>
    <source>
        <strain evidence="2 3">N2SHLJ1</strain>
    </source>
</reference>
<evidence type="ECO:0008006" key="4">
    <source>
        <dbReference type="Google" id="ProtNLM"/>
    </source>
</evidence>
<comment type="caution">
    <text evidence="2">The sequence shown here is derived from an EMBL/GenBank/DDBJ whole genome shotgun (WGS) entry which is preliminary data.</text>
</comment>
<proteinExistence type="predicted"/>
<dbReference type="RefSeq" id="WP_131019045.1">
    <property type="nucleotide sequence ID" value="NZ_SIRE01000052.1"/>
</dbReference>
<organism evidence="2 3">
    <name type="scientific">Paenibacillus thalictri</name>
    <dbReference type="NCBI Taxonomy" id="2527873"/>
    <lineage>
        <taxon>Bacteria</taxon>
        <taxon>Bacillati</taxon>
        <taxon>Bacillota</taxon>
        <taxon>Bacilli</taxon>
        <taxon>Bacillales</taxon>
        <taxon>Paenibacillaceae</taxon>
        <taxon>Paenibacillus</taxon>
    </lineage>
</organism>
<evidence type="ECO:0000256" key="1">
    <source>
        <dbReference type="SAM" id="Phobius"/>
    </source>
</evidence>
<dbReference type="OrthoDB" id="2639081at2"/>
<accession>A0A4Q9DDY1</accession>
<protein>
    <recommendedName>
        <fullName evidence="4">DUF2642 domain-containing protein</fullName>
    </recommendedName>
</protein>
<dbReference type="Proteomes" id="UP000293142">
    <property type="component" value="Unassembled WGS sequence"/>
</dbReference>
<sequence>MEMIHPVVEEHCRAHYGKTVLVVLNDGTQIPGVLSKVEGGKLYLNAEEGEAVQSSKLKSASTKSKKTVKRQVKTSAYGFGAGFGFGPALALDLALITLLFVL</sequence>
<evidence type="ECO:0000313" key="3">
    <source>
        <dbReference type="Proteomes" id="UP000293142"/>
    </source>
</evidence>
<evidence type="ECO:0000313" key="2">
    <source>
        <dbReference type="EMBL" id="TBL67923.1"/>
    </source>
</evidence>